<protein>
    <recommendedName>
        <fullName evidence="2">Glycine zipper domain-containing protein</fullName>
    </recommendedName>
</protein>
<evidence type="ECO:0008006" key="2">
    <source>
        <dbReference type="Google" id="ProtNLM"/>
    </source>
</evidence>
<organism evidence="1">
    <name type="scientific">gut metagenome</name>
    <dbReference type="NCBI Taxonomy" id="749906"/>
    <lineage>
        <taxon>unclassified sequences</taxon>
        <taxon>metagenomes</taxon>
        <taxon>organismal metagenomes</taxon>
    </lineage>
</organism>
<evidence type="ECO:0000313" key="1">
    <source>
        <dbReference type="EMBL" id="EJX02788.1"/>
    </source>
</evidence>
<dbReference type="AlphaFoldDB" id="J9GKX2"/>
<proteinExistence type="predicted"/>
<gene>
    <name evidence="1" type="ORF">EVA_09099</name>
</gene>
<comment type="caution">
    <text evidence="1">The sequence shown here is derived from an EMBL/GenBank/DDBJ whole genome shotgun (WGS) entry which is preliminary data.</text>
</comment>
<reference evidence="1" key="1">
    <citation type="journal article" date="2012" name="PLoS ONE">
        <title>Gene sets for utilization of primary and secondary nutrition supplies in the distal gut of endangered iberian lynx.</title>
        <authorList>
            <person name="Alcaide M."/>
            <person name="Messina E."/>
            <person name="Richter M."/>
            <person name="Bargiela R."/>
            <person name="Peplies J."/>
            <person name="Huws S.A."/>
            <person name="Newbold C.J."/>
            <person name="Golyshin P.N."/>
            <person name="Simon M.A."/>
            <person name="Lopez G."/>
            <person name="Yakimov M.M."/>
            <person name="Ferrer M."/>
        </authorList>
    </citation>
    <scope>NUCLEOTIDE SEQUENCE</scope>
</reference>
<sequence length="239" mass="25260">MLIVYPAYMKNFCVLLFFFLLSLFVACSPQGMQGHPAAIQAGAAVGGVLGSIVGDRAGGYPGSQFGALIGTVAGVVVGNAVSSPSVSESDGLLVKSAPLPSAGAGNVSSSADPLYTETPLASGLRIMNLRFIDANRNHIIDAEEDSKLVFDLLNEGPVPLYHVTPVVEEISGMKHLLISPSVSISYMDVGDRIRYTVTVRGGRRLRTGQVQFRVYASESSGTTTSVHTFQLPTQKRGKK</sequence>
<dbReference type="EMBL" id="AMCI01002411">
    <property type="protein sequence ID" value="EJX02788.1"/>
    <property type="molecule type" value="Genomic_DNA"/>
</dbReference>
<name>J9GKX2_9ZZZZ</name>
<accession>J9GKX2</accession>